<sequence>MEYFGFLNECELETFEDRELRYLGTIANNKEECRHEKVAPSPSQKKITSTKPHSVMKDCIDIKVIDKLNEDIKSLPEIEVSVPDNDEDGSKVLETGTDPNKMECLYQYAIEHGEDLEQFSVITEAEKRK</sequence>
<name>A0A9N8YRS7_9GLOM</name>
<reference evidence="1" key="1">
    <citation type="submission" date="2021-06" db="EMBL/GenBank/DDBJ databases">
        <authorList>
            <person name="Kallberg Y."/>
            <person name="Tangrot J."/>
            <person name="Rosling A."/>
        </authorList>
    </citation>
    <scope>NUCLEOTIDE SEQUENCE</scope>
    <source>
        <strain evidence="1">AZ414A</strain>
    </source>
</reference>
<evidence type="ECO:0000313" key="1">
    <source>
        <dbReference type="EMBL" id="CAG8448578.1"/>
    </source>
</evidence>
<dbReference type="Proteomes" id="UP000789706">
    <property type="component" value="Unassembled WGS sequence"/>
</dbReference>
<organism evidence="1 2">
    <name type="scientific">Diversispora eburnea</name>
    <dbReference type="NCBI Taxonomy" id="1213867"/>
    <lineage>
        <taxon>Eukaryota</taxon>
        <taxon>Fungi</taxon>
        <taxon>Fungi incertae sedis</taxon>
        <taxon>Mucoromycota</taxon>
        <taxon>Glomeromycotina</taxon>
        <taxon>Glomeromycetes</taxon>
        <taxon>Diversisporales</taxon>
        <taxon>Diversisporaceae</taxon>
        <taxon>Diversispora</taxon>
    </lineage>
</organism>
<dbReference type="EMBL" id="CAJVPK010000100">
    <property type="protein sequence ID" value="CAG8448578.1"/>
    <property type="molecule type" value="Genomic_DNA"/>
</dbReference>
<proteinExistence type="predicted"/>
<gene>
    <name evidence="1" type="ORF">DEBURN_LOCUS1970</name>
</gene>
<protein>
    <submittedName>
        <fullName evidence="1">2156_t:CDS:1</fullName>
    </submittedName>
</protein>
<accession>A0A9N8YRS7</accession>
<comment type="caution">
    <text evidence="1">The sequence shown here is derived from an EMBL/GenBank/DDBJ whole genome shotgun (WGS) entry which is preliminary data.</text>
</comment>
<dbReference type="AlphaFoldDB" id="A0A9N8YRS7"/>
<keyword evidence="2" id="KW-1185">Reference proteome</keyword>
<evidence type="ECO:0000313" key="2">
    <source>
        <dbReference type="Proteomes" id="UP000789706"/>
    </source>
</evidence>